<proteinExistence type="predicted"/>
<dbReference type="Pfam" id="PF03551">
    <property type="entry name" value="PadR"/>
    <property type="match status" value="1"/>
</dbReference>
<dbReference type="Gene3D" id="1.10.10.10">
    <property type="entry name" value="Winged helix-like DNA-binding domain superfamily/Winged helix DNA-binding domain"/>
    <property type="match status" value="1"/>
</dbReference>
<keyword evidence="3" id="KW-1185">Reference proteome</keyword>
<reference evidence="3" key="1">
    <citation type="submission" date="2016-07" db="EMBL/GenBank/DDBJ databases">
        <authorList>
            <person name="Florea S."/>
            <person name="Webb J.S."/>
            <person name="Jaromczyk J."/>
            <person name="Schardl C.L."/>
        </authorList>
    </citation>
    <scope>NUCLEOTIDE SEQUENCE [LARGE SCALE GENOMIC DNA]</scope>
    <source>
        <strain evidence="3">CY1</strain>
    </source>
</reference>
<protein>
    <submittedName>
        <fullName evidence="2">PadR family transcriptional regulator</fullName>
    </submittedName>
</protein>
<dbReference type="Proteomes" id="UP000190626">
    <property type="component" value="Unassembled WGS sequence"/>
</dbReference>
<dbReference type="AlphaFoldDB" id="A0A1V4HN17"/>
<dbReference type="SUPFAM" id="SSF46785">
    <property type="entry name" value="Winged helix' DNA-binding domain"/>
    <property type="match status" value="1"/>
</dbReference>
<organism evidence="2 3">
    <name type="scientific">Paenibacillus ferrarius</name>
    <dbReference type="NCBI Taxonomy" id="1469647"/>
    <lineage>
        <taxon>Bacteria</taxon>
        <taxon>Bacillati</taxon>
        <taxon>Bacillota</taxon>
        <taxon>Bacilli</taxon>
        <taxon>Bacillales</taxon>
        <taxon>Paenibacillaceae</taxon>
        <taxon>Paenibacillus</taxon>
    </lineage>
</organism>
<dbReference type="RefSeq" id="WP_079411422.1">
    <property type="nucleotide sequence ID" value="NZ_MBTG01000008.1"/>
</dbReference>
<evidence type="ECO:0000313" key="3">
    <source>
        <dbReference type="Proteomes" id="UP000190626"/>
    </source>
</evidence>
<feature type="domain" description="Transcription regulator PadR N-terminal" evidence="1">
    <location>
        <begin position="23"/>
        <end position="88"/>
    </location>
</feature>
<dbReference type="OrthoDB" id="9814826at2"/>
<gene>
    <name evidence="2" type="ORF">BC351_21990</name>
</gene>
<comment type="caution">
    <text evidence="2">The sequence shown here is derived from an EMBL/GenBank/DDBJ whole genome shotgun (WGS) entry which is preliminary data.</text>
</comment>
<sequence length="112" mass="12882">MNKDKIQRNYLPMSETAYYILLSLIKTRHGYGIMQHVEEITKGRIKLGPGTLYGSLSKMEKDTLIHVIAEEDRRKVYQITALGRNILTQEIARLSELFHNSKSVEDDQHGGH</sequence>
<dbReference type="PANTHER" id="PTHR33169">
    <property type="entry name" value="PADR-FAMILY TRANSCRIPTIONAL REGULATOR"/>
    <property type="match status" value="1"/>
</dbReference>
<dbReference type="InterPro" id="IPR005149">
    <property type="entry name" value="Tscrpt_reg_PadR_N"/>
</dbReference>
<dbReference type="InterPro" id="IPR036390">
    <property type="entry name" value="WH_DNA-bd_sf"/>
</dbReference>
<dbReference type="PANTHER" id="PTHR33169:SF13">
    <property type="entry name" value="PADR-FAMILY TRANSCRIPTIONAL REGULATOR"/>
    <property type="match status" value="1"/>
</dbReference>
<dbReference type="STRING" id="1469647.BC351_21990"/>
<evidence type="ECO:0000313" key="2">
    <source>
        <dbReference type="EMBL" id="OPH59006.1"/>
    </source>
</evidence>
<dbReference type="InterPro" id="IPR052509">
    <property type="entry name" value="Metal_resp_DNA-bind_regulator"/>
</dbReference>
<dbReference type="EMBL" id="MBTG01000008">
    <property type="protein sequence ID" value="OPH59006.1"/>
    <property type="molecule type" value="Genomic_DNA"/>
</dbReference>
<name>A0A1V4HN17_9BACL</name>
<accession>A0A1V4HN17</accession>
<evidence type="ECO:0000259" key="1">
    <source>
        <dbReference type="Pfam" id="PF03551"/>
    </source>
</evidence>
<dbReference type="InterPro" id="IPR036388">
    <property type="entry name" value="WH-like_DNA-bd_sf"/>
</dbReference>